<evidence type="ECO:0000313" key="2">
    <source>
        <dbReference type="Proteomes" id="UP000245720"/>
    </source>
</evidence>
<organism evidence="1 2">
    <name type="scientific">Ruminococcus flavefaciens</name>
    <dbReference type="NCBI Taxonomy" id="1265"/>
    <lineage>
        <taxon>Bacteria</taxon>
        <taxon>Bacillati</taxon>
        <taxon>Bacillota</taxon>
        <taxon>Clostridia</taxon>
        <taxon>Eubacteriales</taxon>
        <taxon>Oscillospiraceae</taxon>
        <taxon>Ruminococcus</taxon>
    </lineage>
</organism>
<gene>
    <name evidence="1" type="ORF">IE37_02625</name>
</gene>
<proteinExistence type="predicted"/>
<accession>A0A315XV32</accession>
<sequence length="652" mass="74944">MTRQEKTKKLNTLPWQALIELAKENKIPEEEIKGLGKDNLIQQIISCVDLEDERIESLVNDYIYGDRVTFTLWSFENSLSDKDYSKILALEGNTEEYLDTKDFRNLKILSVKQYNDRFELLYTYSKIYSFTNEEGKNDSVWELHRGCVWIGIEKSYIASISKHDKMTNCLLRYLYQNLRNNISPIKPPKTAIERCIQIMYMSRITLQRVDGAKTTISKSDGFTMDQEEEIARIKEGRFDTSGSYRAEIKDKTTATIKYNIKKGSIGIYRHLSANDLFYWTNNTINIILDEIEHLKSKSAEIIYSELGLPLKWNILHNGSDSCLNWFLSQVISAQNNDVQIVIPNSIIGILSDTRLFIKIPRIYCEECESYDIPICAECGEPLLCENGSFTCSCGAPLHIMCGEGHKKCKQINWYIPTGRFISEIQRNYKLAFQGQQASINMCIMEDTLLLQCKKIEVDTEIEVDFDSIKEFQYPQSKDLMKCQSFAVRLNEKCSKSCTNKEINNCIQNNNQVCLPKLFWGLISGYRPQPHSGYEYGDVSGQLQVGNTYLEFKGIIKKNSLHKKNSNKTTEELISQHLLSTSREGEEMIRQFVEQGLSDCRCQVIAVIVPQYFDLGFKGTLRFLARLGSKKVLFIGLDEISKMISMNDNIALS</sequence>
<reference evidence="1 2" key="1">
    <citation type="submission" date="2018-05" db="EMBL/GenBank/DDBJ databases">
        <title>The Hungate 1000. A catalogue of reference genomes from the rumen microbiome.</title>
        <authorList>
            <person name="Kelly W."/>
        </authorList>
    </citation>
    <scope>NUCLEOTIDE SEQUENCE [LARGE SCALE GENOMIC DNA]</scope>
    <source>
        <strain evidence="1 2">SAb67</strain>
    </source>
</reference>
<dbReference type="Proteomes" id="UP000245720">
    <property type="component" value="Unassembled WGS sequence"/>
</dbReference>
<dbReference type="EMBL" id="QGDI01000011">
    <property type="protein sequence ID" value="PWJ10979.1"/>
    <property type="molecule type" value="Genomic_DNA"/>
</dbReference>
<name>A0A315XV32_RUMFL</name>
<dbReference type="AlphaFoldDB" id="A0A315XV32"/>
<protein>
    <submittedName>
        <fullName evidence="1">Uncharacterized protein</fullName>
    </submittedName>
</protein>
<evidence type="ECO:0000313" key="1">
    <source>
        <dbReference type="EMBL" id="PWJ10979.1"/>
    </source>
</evidence>
<comment type="caution">
    <text evidence="1">The sequence shown here is derived from an EMBL/GenBank/DDBJ whole genome shotgun (WGS) entry which is preliminary data.</text>
</comment>